<feature type="transmembrane region" description="Helical" evidence="1">
    <location>
        <begin position="5"/>
        <end position="25"/>
    </location>
</feature>
<dbReference type="Gene3D" id="3.90.70.10">
    <property type="entry name" value="Cysteine proteinases"/>
    <property type="match status" value="1"/>
</dbReference>
<dbReference type="SUPFAM" id="SSF69322">
    <property type="entry name" value="Tricorn protease domain 2"/>
    <property type="match status" value="1"/>
</dbReference>
<evidence type="ECO:0000313" key="2">
    <source>
        <dbReference type="EMBL" id="VYT14562.1"/>
    </source>
</evidence>
<evidence type="ECO:0008006" key="3">
    <source>
        <dbReference type="Google" id="ProtNLM"/>
    </source>
</evidence>
<name>A0A6N2UCF0_9FIRM</name>
<accession>A0A6N2UCF0</accession>
<protein>
    <recommendedName>
        <fullName evidence="3">Peptidase C39-like domain-containing protein</fullName>
    </recommendedName>
</protein>
<keyword evidence="1" id="KW-0812">Transmembrane</keyword>
<dbReference type="EMBL" id="CACRTG010000015">
    <property type="protein sequence ID" value="VYT14562.1"/>
    <property type="molecule type" value="Genomic_DNA"/>
</dbReference>
<keyword evidence="1" id="KW-0472">Membrane</keyword>
<evidence type="ECO:0000256" key="1">
    <source>
        <dbReference type="SAM" id="Phobius"/>
    </source>
</evidence>
<sequence length="834" mass="93480">MKDRIIKIGVLTAVFIVAVIVFSFITNQGNSDMTVEMNAATFPTISFVTDGDEINHLVGYKDEMNIPAMRDTITPVNADNTVEIRMNLYEMDPESLTYEVYTLNGEDRLLQKTEKTLKETMTLSVGNVLTEGTEGILKITLNIDKDNKIRYYTRIVKSDEYYVKECIDFANTLHTNMLNKSDTDSITAVIEPNEEGDNTTLQHVTIHSDLDHVTWGKLSPEISGDIQWDIKETNSTYTAIQLKYQVKCKGDDNDQETYNVREFFRVRYLKGKLYLLDYDRTMNQILESSNQILSGKGINLGIVPKNVQYETNKDGSIVSFIQERELWCFDKNEDSLALVFSFADTEKEDVRNLYDQHAIKIISMDKDGNTTFAVYGYMNRGEHEGEVGAAIYYFNLSQNVVEEKAFIPSNKSFAIAEEELGKLVYYNNEQNMLYVLVDGTIYKVNLKTGEKEAVVESLAEGQYVAGDDGHLIAYQDNGGLNDSTEVTILNFMTGETQKVTAAEGENIRPLGFISEDFVYGTLRASDAGKTVSGSEILPMYKLEIKDSDDKIVKTYEFENVYISDVFVENNMITLNRVTKSGDTYTSIDRDYITNNEEKAESNISLQEYSTSLKELQYRLVYADGIDDKKPKILKPKQVLYENPTTVAFDSESEKGKFYVYGLGQMLGLYDKAGYAVQKADEVSGVVVSSDQAYVWERGNRDLRYEVEMEGFTVQEGESTFAACIRQILALEGKNVNVAEEMNAGKSAIDILSEYSGGEGMDLTGCTTEEMLYIIGRGTPVIAMTDSSNAVLLIGYDTSTVTYIDPADGAVRTSTAEEIDSMVAGSGHTFIGYVK</sequence>
<gene>
    <name evidence="2" type="ORF">CNLFYP112_01988</name>
</gene>
<keyword evidence="1" id="KW-1133">Transmembrane helix</keyword>
<reference evidence="2" key="1">
    <citation type="submission" date="2019-11" db="EMBL/GenBank/DDBJ databases">
        <authorList>
            <person name="Feng L."/>
        </authorList>
    </citation>
    <scope>NUCLEOTIDE SEQUENCE</scope>
    <source>
        <strain evidence="2">CnexileLFYP112</strain>
    </source>
</reference>
<organism evidence="2">
    <name type="scientific">[Clostridium] nexile</name>
    <dbReference type="NCBI Taxonomy" id="29361"/>
    <lineage>
        <taxon>Bacteria</taxon>
        <taxon>Bacillati</taxon>
        <taxon>Bacillota</taxon>
        <taxon>Clostridia</taxon>
        <taxon>Lachnospirales</taxon>
        <taxon>Lachnospiraceae</taxon>
        <taxon>Tyzzerella</taxon>
    </lineage>
</organism>
<proteinExistence type="predicted"/>
<dbReference type="AlphaFoldDB" id="A0A6N2UCF0"/>